<accession>A0A1X7VI24</accession>
<dbReference type="OrthoDB" id="73161at2759"/>
<evidence type="ECO:0008006" key="3">
    <source>
        <dbReference type="Google" id="ProtNLM"/>
    </source>
</evidence>
<dbReference type="KEGG" id="aqu:105316798"/>
<dbReference type="Proteomes" id="UP000007879">
    <property type="component" value="Unassembled WGS sequence"/>
</dbReference>
<reference evidence="1" key="2">
    <citation type="submission" date="2017-05" db="UniProtKB">
        <authorList>
            <consortium name="EnsemblMetazoa"/>
        </authorList>
    </citation>
    <scope>IDENTIFICATION</scope>
</reference>
<organism evidence="1">
    <name type="scientific">Amphimedon queenslandica</name>
    <name type="common">Sponge</name>
    <dbReference type="NCBI Taxonomy" id="400682"/>
    <lineage>
        <taxon>Eukaryota</taxon>
        <taxon>Metazoa</taxon>
        <taxon>Porifera</taxon>
        <taxon>Demospongiae</taxon>
        <taxon>Heteroscleromorpha</taxon>
        <taxon>Haplosclerida</taxon>
        <taxon>Niphatidae</taxon>
        <taxon>Amphimedon</taxon>
    </lineage>
</organism>
<dbReference type="STRING" id="400682.A0A1X7VI24"/>
<reference evidence="2" key="1">
    <citation type="journal article" date="2010" name="Nature">
        <title>The Amphimedon queenslandica genome and the evolution of animal complexity.</title>
        <authorList>
            <person name="Srivastava M."/>
            <person name="Simakov O."/>
            <person name="Chapman J."/>
            <person name="Fahey B."/>
            <person name="Gauthier M.E."/>
            <person name="Mitros T."/>
            <person name="Richards G.S."/>
            <person name="Conaco C."/>
            <person name="Dacre M."/>
            <person name="Hellsten U."/>
            <person name="Larroux C."/>
            <person name="Putnam N.H."/>
            <person name="Stanke M."/>
            <person name="Adamska M."/>
            <person name="Darling A."/>
            <person name="Degnan S.M."/>
            <person name="Oakley T.H."/>
            <person name="Plachetzki D.C."/>
            <person name="Zhai Y."/>
            <person name="Adamski M."/>
            <person name="Calcino A."/>
            <person name="Cummins S.F."/>
            <person name="Goodstein D.M."/>
            <person name="Harris C."/>
            <person name="Jackson D.J."/>
            <person name="Leys S.P."/>
            <person name="Shu S."/>
            <person name="Woodcroft B.J."/>
            <person name="Vervoort M."/>
            <person name="Kosik K.S."/>
            <person name="Manning G."/>
            <person name="Degnan B.M."/>
            <person name="Rokhsar D.S."/>
        </authorList>
    </citation>
    <scope>NUCLEOTIDE SEQUENCE [LARGE SCALE GENOMIC DNA]</scope>
</reference>
<evidence type="ECO:0000313" key="2">
    <source>
        <dbReference type="Proteomes" id="UP000007879"/>
    </source>
</evidence>
<dbReference type="EnsemblMetazoa" id="XM_011411998.2">
    <property type="protein sequence ID" value="XP_011410300.1"/>
    <property type="gene ID" value="LOC105316798"/>
</dbReference>
<name>A0A1X7VI24_AMPQE</name>
<keyword evidence="2" id="KW-1185">Reference proteome</keyword>
<proteinExistence type="predicted"/>
<gene>
    <name evidence="1" type="primary">105316798</name>
</gene>
<sequence>MAAPPPSPQVKSVKFTLRDPVPLTLPGPKSGHVIRSNCHVTELNPYSRTVTYISFRNYYSHTLSVKYLPQEKALSQPESWCYCLKNYVLMKSGPHSETGGQDWFNIEINLSDVERLRLILRQPSSNWEQFHISDIQLYCKVYSHSAETDTHSAEIDTCSAETDTHSDSMEIVEKMLEITRRLSENN</sequence>
<dbReference type="InterPro" id="IPR040235">
    <property type="entry name" value="Nicolin-1"/>
</dbReference>
<dbReference type="InParanoid" id="A0A1X7VI24"/>
<dbReference type="PANTHER" id="PTHR31239:SF2">
    <property type="entry name" value="NICOLIN-1"/>
    <property type="match status" value="1"/>
</dbReference>
<dbReference type="PANTHER" id="PTHR31239">
    <property type="entry name" value="NICOLIN 1"/>
    <property type="match status" value="1"/>
</dbReference>
<dbReference type="eggNOG" id="ENOG502QQWA">
    <property type="taxonomic scope" value="Eukaryota"/>
</dbReference>
<dbReference type="AlphaFoldDB" id="A0A1X7VI24"/>
<dbReference type="GO" id="GO:0005654">
    <property type="term" value="C:nucleoplasm"/>
    <property type="evidence" value="ECO:0007669"/>
    <property type="project" value="TreeGrafter"/>
</dbReference>
<protein>
    <recommendedName>
        <fullName evidence="3">Nicolin-1</fullName>
    </recommendedName>
</protein>
<evidence type="ECO:0000313" key="1">
    <source>
        <dbReference type="EnsemblMetazoa" id="Aqu2.1.39122_001"/>
    </source>
</evidence>
<dbReference type="EnsemblMetazoa" id="Aqu2.1.39122_001">
    <property type="protein sequence ID" value="Aqu2.1.39122_001"/>
    <property type="gene ID" value="Aqu2.1.39122"/>
</dbReference>
<dbReference type="OMA" id="WEQFHIS"/>